<evidence type="ECO:0000313" key="6">
    <source>
        <dbReference type="EMBL" id="QUT05176.1"/>
    </source>
</evidence>
<dbReference type="RefSeq" id="WP_212608866.1">
    <property type="nucleotide sequence ID" value="NZ_CP073910.1"/>
</dbReference>
<dbReference type="Gene3D" id="3.30.160.390">
    <property type="entry name" value="Integrase, DNA-binding domain"/>
    <property type="match status" value="1"/>
</dbReference>
<dbReference type="InterPro" id="IPR053876">
    <property type="entry name" value="Phage_int_M"/>
</dbReference>
<dbReference type="CDD" id="cd00801">
    <property type="entry name" value="INT_P4_C"/>
    <property type="match status" value="1"/>
</dbReference>
<name>A0A975K5H6_9SPHN</name>
<dbReference type="Pfam" id="PF00589">
    <property type="entry name" value="Phage_integrase"/>
    <property type="match status" value="1"/>
</dbReference>
<keyword evidence="7" id="KW-1185">Reference proteome</keyword>
<dbReference type="GO" id="GO:0006310">
    <property type="term" value="P:DNA recombination"/>
    <property type="evidence" value="ECO:0007669"/>
    <property type="project" value="UniProtKB-KW"/>
</dbReference>
<gene>
    <name evidence="6" type="ORF">KFK14_19585</name>
</gene>
<evidence type="ECO:0000259" key="5">
    <source>
        <dbReference type="PROSITE" id="PS51898"/>
    </source>
</evidence>
<keyword evidence="4" id="KW-0233">DNA recombination</keyword>
<reference evidence="6" key="1">
    <citation type="submission" date="2021-04" db="EMBL/GenBank/DDBJ databases">
        <title>Isolation of p-tert-butylphenol degrading bacteria Sphingobium phenoxybenzoativorans Tas13 from active sludge.</title>
        <authorList>
            <person name="Li Y."/>
        </authorList>
    </citation>
    <scope>NUCLEOTIDE SEQUENCE</scope>
    <source>
        <strain evidence="6">Tas13</strain>
    </source>
</reference>
<keyword evidence="2" id="KW-0229">DNA integration</keyword>
<evidence type="ECO:0000256" key="2">
    <source>
        <dbReference type="ARBA" id="ARBA00022908"/>
    </source>
</evidence>
<dbReference type="PANTHER" id="PTHR30629">
    <property type="entry name" value="PROPHAGE INTEGRASE"/>
    <property type="match status" value="1"/>
</dbReference>
<dbReference type="KEGG" id="spph:KFK14_19585"/>
<accession>A0A975K5H6</accession>
<dbReference type="InterPro" id="IPR002104">
    <property type="entry name" value="Integrase_catalytic"/>
</dbReference>
<dbReference type="PROSITE" id="PS51898">
    <property type="entry name" value="TYR_RECOMBINASE"/>
    <property type="match status" value="1"/>
</dbReference>
<dbReference type="Gene3D" id="1.10.443.10">
    <property type="entry name" value="Intergrase catalytic core"/>
    <property type="match status" value="1"/>
</dbReference>
<dbReference type="PANTHER" id="PTHR30629:SF2">
    <property type="entry name" value="PROPHAGE INTEGRASE INTS-RELATED"/>
    <property type="match status" value="1"/>
</dbReference>
<evidence type="ECO:0000256" key="1">
    <source>
        <dbReference type="ARBA" id="ARBA00008857"/>
    </source>
</evidence>
<dbReference type="Pfam" id="PF13356">
    <property type="entry name" value="Arm-DNA-bind_3"/>
    <property type="match status" value="1"/>
</dbReference>
<dbReference type="SUPFAM" id="SSF56349">
    <property type="entry name" value="DNA breaking-rejoining enzymes"/>
    <property type="match status" value="1"/>
</dbReference>
<dbReference type="InterPro" id="IPR050808">
    <property type="entry name" value="Phage_Integrase"/>
</dbReference>
<dbReference type="AlphaFoldDB" id="A0A975K5H6"/>
<dbReference type="GO" id="GO:0015074">
    <property type="term" value="P:DNA integration"/>
    <property type="evidence" value="ECO:0007669"/>
    <property type="project" value="UniProtKB-KW"/>
</dbReference>
<dbReference type="InterPro" id="IPR010998">
    <property type="entry name" value="Integrase_recombinase_N"/>
</dbReference>
<protein>
    <submittedName>
        <fullName evidence="6">Integrase arm-type DNA-binding domain-containing protein</fullName>
    </submittedName>
</protein>
<dbReference type="GO" id="GO:0003677">
    <property type="term" value="F:DNA binding"/>
    <property type="evidence" value="ECO:0007669"/>
    <property type="project" value="UniProtKB-KW"/>
</dbReference>
<dbReference type="InterPro" id="IPR025166">
    <property type="entry name" value="Integrase_DNA_bind_dom"/>
</dbReference>
<dbReference type="Gene3D" id="1.10.150.130">
    <property type="match status" value="1"/>
</dbReference>
<dbReference type="InterPro" id="IPR011010">
    <property type="entry name" value="DNA_brk_join_enz"/>
</dbReference>
<dbReference type="Pfam" id="PF22022">
    <property type="entry name" value="Phage_int_M"/>
    <property type="match status" value="1"/>
</dbReference>
<evidence type="ECO:0000313" key="7">
    <source>
        <dbReference type="Proteomes" id="UP000681425"/>
    </source>
</evidence>
<feature type="domain" description="Tyr recombinase" evidence="5">
    <location>
        <begin position="203"/>
        <end position="401"/>
    </location>
</feature>
<dbReference type="InterPro" id="IPR013762">
    <property type="entry name" value="Integrase-like_cat_sf"/>
</dbReference>
<evidence type="ECO:0000256" key="3">
    <source>
        <dbReference type="ARBA" id="ARBA00023125"/>
    </source>
</evidence>
<proteinExistence type="inferred from homology"/>
<keyword evidence="3 6" id="KW-0238">DNA-binding</keyword>
<sequence>MLTDAKIRAAQPGTKGYKLFDAQRLYLFVTPKGAKSWRMNFAYDGKNVTTTFGQYPRMSLAEARSLRDEARRQLEQGLNPVTVQRMKVEANIQASRETFEKVARAWHANCLPQWAKVHAADVIRSFERDVFPRIGTLPISGITTPTIFKVLREIEDRSAIETAKRVRQRISAVFVYAIAAGLATADPAEKVGGALKPLPRKGKQPAITDIVQLRTMLKDLDDDYARPVTRLGMRLIALTAVRPSELRGATWGEFENLEGEEPLWRIPSARMKGDLDRKVEEGGDHLVPLAKESVTVLRAVHKLTGEFQLVFPNARNMHRPMSENALGYLLNRAGYHGRHVPHGFRASFSTIMNEWASKHGQKDDRAIIDLMLAHVPANKVEGAYNRAAYLPRRRQLAQIWAQMISVDLAEPADLLHLLRQRANPNGFE</sequence>
<dbReference type="Proteomes" id="UP000681425">
    <property type="component" value="Chromosome"/>
</dbReference>
<dbReference type="EMBL" id="CP073910">
    <property type="protein sequence ID" value="QUT05176.1"/>
    <property type="molecule type" value="Genomic_DNA"/>
</dbReference>
<comment type="similarity">
    <text evidence="1">Belongs to the 'phage' integrase family.</text>
</comment>
<organism evidence="6 7">
    <name type="scientific">Sphingobium phenoxybenzoativorans</name>
    <dbReference type="NCBI Taxonomy" id="1592790"/>
    <lineage>
        <taxon>Bacteria</taxon>
        <taxon>Pseudomonadati</taxon>
        <taxon>Pseudomonadota</taxon>
        <taxon>Alphaproteobacteria</taxon>
        <taxon>Sphingomonadales</taxon>
        <taxon>Sphingomonadaceae</taxon>
        <taxon>Sphingobium</taxon>
    </lineage>
</organism>
<evidence type="ECO:0000256" key="4">
    <source>
        <dbReference type="ARBA" id="ARBA00023172"/>
    </source>
</evidence>
<dbReference type="InterPro" id="IPR038488">
    <property type="entry name" value="Integrase_DNA-bd_sf"/>
</dbReference>